<dbReference type="AlphaFoldDB" id="A0A158PS31"/>
<evidence type="ECO:0000313" key="4">
    <source>
        <dbReference type="WBParaSite" id="BPAG_0001197701-mRNA-1"/>
    </source>
</evidence>
<evidence type="ECO:0000256" key="1">
    <source>
        <dbReference type="SAM" id="MobiDB-lite"/>
    </source>
</evidence>
<feature type="compositionally biased region" description="Basic and acidic residues" evidence="1">
    <location>
        <begin position="236"/>
        <end position="253"/>
    </location>
</feature>
<proteinExistence type="predicted"/>
<gene>
    <name evidence="2" type="ORF">BPAG_LOCUS11939</name>
</gene>
<dbReference type="STRING" id="6280.A0A158PS31"/>
<evidence type="ECO:0000313" key="2">
    <source>
        <dbReference type="EMBL" id="VDN93125.1"/>
    </source>
</evidence>
<organism evidence="4">
    <name type="scientific">Brugia pahangi</name>
    <name type="common">Filarial nematode worm</name>
    <dbReference type="NCBI Taxonomy" id="6280"/>
    <lineage>
        <taxon>Eukaryota</taxon>
        <taxon>Metazoa</taxon>
        <taxon>Ecdysozoa</taxon>
        <taxon>Nematoda</taxon>
        <taxon>Chromadorea</taxon>
        <taxon>Rhabditida</taxon>
        <taxon>Spirurina</taxon>
        <taxon>Spiruromorpha</taxon>
        <taxon>Filarioidea</taxon>
        <taxon>Onchocercidae</taxon>
        <taxon>Brugia</taxon>
    </lineage>
</organism>
<name>A0A158PS31_BRUPA</name>
<protein>
    <submittedName>
        <fullName evidence="4">Alba domain-containing protein</fullName>
    </submittedName>
</protein>
<dbReference type="EMBL" id="UZAD01013259">
    <property type="protein sequence ID" value="VDN93125.1"/>
    <property type="molecule type" value="Genomic_DNA"/>
</dbReference>
<dbReference type="WBParaSite" id="BPAG_0001197701-mRNA-1">
    <property type="protein sequence ID" value="BPAG_0001197701-mRNA-1"/>
    <property type="gene ID" value="BPAG_0001197701"/>
</dbReference>
<dbReference type="Proteomes" id="UP000278627">
    <property type="component" value="Unassembled WGS sequence"/>
</dbReference>
<feature type="region of interest" description="Disordered" evidence="1">
    <location>
        <begin position="218"/>
        <end position="263"/>
    </location>
</feature>
<accession>A0A158PS31</accession>
<sequence length="263" mass="29589">MYSGNNGQRCGLMRPVSADSGPAQSAELYDMTNQIELERSRHIKLKSENIEYKCFIGVLQLEKCKSWEASLKNDTCFIALNSMKAELAVAKLRITTLRANSTLLESVLEMPKKPAKRKNALESIPVESNLIISSLSIIQDDDEPDSRENTLIKDGEIINKTEHNPFPNAFVFYQQEAVLSESVAFRILKHVGVKSTNNYHAITIVSVPLRKSLQAENETNPKTSNIPVCFQNPFPQKKDQMKKSVWDSNDIGKRQGVGNKYNN</sequence>
<evidence type="ECO:0000313" key="3">
    <source>
        <dbReference type="Proteomes" id="UP000278627"/>
    </source>
</evidence>
<reference evidence="4" key="1">
    <citation type="submission" date="2016-04" db="UniProtKB">
        <authorList>
            <consortium name="WormBaseParasite"/>
        </authorList>
    </citation>
    <scope>IDENTIFICATION</scope>
</reference>
<reference evidence="2 3" key="2">
    <citation type="submission" date="2018-11" db="EMBL/GenBank/DDBJ databases">
        <authorList>
            <consortium name="Pathogen Informatics"/>
        </authorList>
    </citation>
    <scope>NUCLEOTIDE SEQUENCE [LARGE SCALE GENOMIC DNA]</scope>
</reference>
<keyword evidence="3" id="KW-1185">Reference proteome</keyword>